<accession>A0A1B6PGZ4</accession>
<reference evidence="3" key="2">
    <citation type="journal article" date="2018" name="Plant J.">
        <title>The Sorghum bicolor reference genome: improved assembly, gene annotations, a transcriptome atlas, and signatures of genome organization.</title>
        <authorList>
            <person name="McCormick R.F."/>
            <person name="Truong S.K."/>
            <person name="Sreedasyam A."/>
            <person name="Jenkins J."/>
            <person name="Shu S."/>
            <person name="Sims D."/>
            <person name="Kennedy M."/>
            <person name="Amirebrahimi M."/>
            <person name="Weers B.D."/>
            <person name="McKinley B."/>
            <person name="Mattison A."/>
            <person name="Morishige D.T."/>
            <person name="Grimwood J."/>
            <person name="Schmutz J."/>
            <person name="Mullet J.E."/>
        </authorList>
    </citation>
    <scope>NUCLEOTIDE SEQUENCE [LARGE SCALE GENOMIC DNA]</scope>
    <source>
        <strain evidence="3">cv. BTx623</strain>
    </source>
</reference>
<organism evidence="2 3">
    <name type="scientific">Sorghum bicolor</name>
    <name type="common">Sorghum</name>
    <name type="synonym">Sorghum vulgare</name>
    <dbReference type="NCBI Taxonomy" id="4558"/>
    <lineage>
        <taxon>Eukaryota</taxon>
        <taxon>Viridiplantae</taxon>
        <taxon>Streptophyta</taxon>
        <taxon>Embryophyta</taxon>
        <taxon>Tracheophyta</taxon>
        <taxon>Spermatophyta</taxon>
        <taxon>Magnoliopsida</taxon>
        <taxon>Liliopsida</taxon>
        <taxon>Poales</taxon>
        <taxon>Poaceae</taxon>
        <taxon>PACMAD clade</taxon>
        <taxon>Panicoideae</taxon>
        <taxon>Andropogonodae</taxon>
        <taxon>Andropogoneae</taxon>
        <taxon>Sorghinae</taxon>
        <taxon>Sorghum</taxon>
    </lineage>
</organism>
<protein>
    <submittedName>
        <fullName evidence="2">Uncharacterized protein</fullName>
    </submittedName>
</protein>
<feature type="region of interest" description="Disordered" evidence="1">
    <location>
        <begin position="1"/>
        <end position="33"/>
    </location>
</feature>
<evidence type="ECO:0000313" key="2">
    <source>
        <dbReference type="EMBL" id="KXG24961.1"/>
    </source>
</evidence>
<sequence>MVALGLQWPPTPTPTSIEGPSRGGRQGRRWGRRSSGLGGLVVVVAAAPRRGGHHGRREVAAARARCG</sequence>
<dbReference type="AlphaFoldDB" id="A0A1B6PGZ4"/>
<dbReference type="Gramene" id="KXG24961">
    <property type="protein sequence ID" value="KXG24961"/>
    <property type="gene ID" value="SORBI_3007G104100"/>
</dbReference>
<dbReference type="EMBL" id="CM000766">
    <property type="protein sequence ID" value="KXG24961.1"/>
    <property type="molecule type" value="Genomic_DNA"/>
</dbReference>
<name>A0A1B6PGZ4_SORBI</name>
<evidence type="ECO:0000256" key="1">
    <source>
        <dbReference type="SAM" id="MobiDB-lite"/>
    </source>
</evidence>
<dbReference type="InParanoid" id="A0A1B6PGZ4"/>
<proteinExistence type="predicted"/>
<gene>
    <name evidence="2" type="ORF">SORBI_3007G104100</name>
</gene>
<dbReference type="Proteomes" id="UP000000768">
    <property type="component" value="Chromosome 7"/>
</dbReference>
<reference evidence="2 3" key="1">
    <citation type="journal article" date="2009" name="Nature">
        <title>The Sorghum bicolor genome and the diversification of grasses.</title>
        <authorList>
            <person name="Paterson A.H."/>
            <person name="Bowers J.E."/>
            <person name="Bruggmann R."/>
            <person name="Dubchak I."/>
            <person name="Grimwood J."/>
            <person name="Gundlach H."/>
            <person name="Haberer G."/>
            <person name="Hellsten U."/>
            <person name="Mitros T."/>
            <person name="Poliakov A."/>
            <person name="Schmutz J."/>
            <person name="Spannagl M."/>
            <person name="Tang H."/>
            <person name="Wang X."/>
            <person name="Wicker T."/>
            <person name="Bharti A.K."/>
            <person name="Chapman J."/>
            <person name="Feltus F.A."/>
            <person name="Gowik U."/>
            <person name="Grigoriev I.V."/>
            <person name="Lyons E."/>
            <person name="Maher C.A."/>
            <person name="Martis M."/>
            <person name="Narechania A."/>
            <person name="Otillar R.P."/>
            <person name="Penning B.W."/>
            <person name="Salamov A.A."/>
            <person name="Wang Y."/>
            <person name="Zhang L."/>
            <person name="Carpita N.C."/>
            <person name="Freeling M."/>
            <person name="Gingle A.R."/>
            <person name="Hash C.T."/>
            <person name="Keller B."/>
            <person name="Klein P."/>
            <person name="Kresovich S."/>
            <person name="McCann M.C."/>
            <person name="Ming R."/>
            <person name="Peterson D.G."/>
            <person name="Mehboob-ur-Rahman"/>
            <person name="Ware D."/>
            <person name="Westhoff P."/>
            <person name="Mayer K.F."/>
            <person name="Messing J."/>
            <person name="Rokhsar D.S."/>
        </authorList>
    </citation>
    <scope>NUCLEOTIDE SEQUENCE [LARGE SCALE GENOMIC DNA]</scope>
    <source>
        <strain evidence="3">cv. BTx623</strain>
    </source>
</reference>
<keyword evidence="3" id="KW-1185">Reference proteome</keyword>
<evidence type="ECO:0000313" key="3">
    <source>
        <dbReference type="Proteomes" id="UP000000768"/>
    </source>
</evidence>